<evidence type="ECO:0000313" key="1">
    <source>
        <dbReference type="EMBL" id="QQP41755.1"/>
    </source>
</evidence>
<accession>A0A7T8K1U6</accession>
<dbReference type="EMBL" id="CP045900">
    <property type="protein sequence ID" value="QQP41755.1"/>
    <property type="molecule type" value="Genomic_DNA"/>
</dbReference>
<name>A0A7T8K1U6_CALRO</name>
<sequence length="110" mass="12613">MVFGGFPYSYILQVAKGLKPHTPLLRLAGPEDPRGTNGIEGFLTRIFTIGERFETPIPHCCGWRDPRTQWYKMTFEGSYSYCYNCDGFETPIPHLLRLADPRTQWAQNGI</sequence>
<reference evidence="2" key="1">
    <citation type="submission" date="2021-01" db="EMBL/GenBank/DDBJ databases">
        <title>Caligus Genome Assembly.</title>
        <authorList>
            <person name="Gallardo-Escarate C."/>
        </authorList>
    </citation>
    <scope>NUCLEOTIDE SEQUENCE [LARGE SCALE GENOMIC DNA]</scope>
</reference>
<keyword evidence="2" id="KW-1185">Reference proteome</keyword>
<dbReference type="Proteomes" id="UP000595437">
    <property type="component" value="Chromosome 11"/>
</dbReference>
<gene>
    <name evidence="1" type="ORF">FKW44_016219</name>
</gene>
<evidence type="ECO:0000313" key="2">
    <source>
        <dbReference type="Proteomes" id="UP000595437"/>
    </source>
</evidence>
<protein>
    <submittedName>
        <fullName evidence="1">Uncharacterized protein</fullName>
    </submittedName>
</protein>
<dbReference type="AlphaFoldDB" id="A0A7T8K1U6"/>
<organism evidence="1 2">
    <name type="scientific">Caligus rogercresseyi</name>
    <name type="common">Sea louse</name>
    <dbReference type="NCBI Taxonomy" id="217165"/>
    <lineage>
        <taxon>Eukaryota</taxon>
        <taxon>Metazoa</taxon>
        <taxon>Ecdysozoa</taxon>
        <taxon>Arthropoda</taxon>
        <taxon>Crustacea</taxon>
        <taxon>Multicrustacea</taxon>
        <taxon>Hexanauplia</taxon>
        <taxon>Copepoda</taxon>
        <taxon>Siphonostomatoida</taxon>
        <taxon>Caligidae</taxon>
        <taxon>Caligus</taxon>
    </lineage>
</organism>
<proteinExistence type="predicted"/>